<feature type="transmembrane region" description="Helical" evidence="1">
    <location>
        <begin position="69"/>
        <end position="89"/>
    </location>
</feature>
<evidence type="ECO:0000313" key="2">
    <source>
        <dbReference type="EMBL" id="NIY48730.1"/>
    </source>
</evidence>
<keyword evidence="1" id="KW-1133">Transmembrane helix</keyword>
<name>A0ABX0VR37_9ENTR</name>
<gene>
    <name evidence="2" type="ORF">E2L00_14750</name>
</gene>
<accession>A0ABX0VR37</accession>
<sequence length="99" mass="11404">MAQLALSKPHWVKRWVIRLSKVLFFILLFVAVGRTLGNPYNWLNHPLADKVATLIYGYGHVGGEEIDDAYFYIDVLTVIAITIVIYLITMKLIRKIRSK</sequence>
<reference evidence="2 3" key="1">
    <citation type="journal article" date="2020" name="Microorganisms">
        <title>Polyphasic Characterisation of Cedecea colo sp. nov., a New Enteric Bacterium Isolated from the Koala Hindgut.</title>
        <authorList>
            <person name="Boath J.M."/>
            <person name="Dakhal S."/>
            <person name="Van T.T.H."/>
            <person name="Moore R.J."/>
            <person name="Dekiwadia C."/>
            <person name="Macreadie I.G."/>
        </authorList>
    </citation>
    <scope>NUCLEOTIDE SEQUENCE [LARGE SCALE GENOMIC DNA]</scope>
    <source>
        <strain evidence="2 3">ZA</strain>
    </source>
</reference>
<comment type="caution">
    <text evidence="2">The sequence shown here is derived from an EMBL/GenBank/DDBJ whole genome shotgun (WGS) entry which is preliminary data.</text>
</comment>
<evidence type="ECO:0000313" key="3">
    <source>
        <dbReference type="Proteomes" id="UP000697927"/>
    </source>
</evidence>
<dbReference type="EMBL" id="SOYS01000006">
    <property type="protein sequence ID" value="NIY48730.1"/>
    <property type="molecule type" value="Genomic_DNA"/>
</dbReference>
<protein>
    <submittedName>
        <fullName evidence="2">Uncharacterized protein</fullName>
    </submittedName>
</protein>
<organism evidence="2 3">
    <name type="scientific">Cedecea colo</name>
    <dbReference type="NCBI Taxonomy" id="2552946"/>
    <lineage>
        <taxon>Bacteria</taxon>
        <taxon>Pseudomonadati</taxon>
        <taxon>Pseudomonadota</taxon>
        <taxon>Gammaproteobacteria</taxon>
        <taxon>Enterobacterales</taxon>
        <taxon>Enterobacteriaceae</taxon>
        <taxon>Cedecea</taxon>
    </lineage>
</organism>
<keyword evidence="1" id="KW-0472">Membrane</keyword>
<proteinExistence type="predicted"/>
<evidence type="ECO:0000256" key="1">
    <source>
        <dbReference type="SAM" id="Phobius"/>
    </source>
</evidence>
<keyword evidence="3" id="KW-1185">Reference proteome</keyword>
<dbReference type="RefSeq" id="WP_167612830.1">
    <property type="nucleotide sequence ID" value="NZ_SOYS01000006.1"/>
</dbReference>
<dbReference type="Proteomes" id="UP000697927">
    <property type="component" value="Unassembled WGS sequence"/>
</dbReference>
<keyword evidence="1" id="KW-0812">Transmembrane</keyword>